<proteinExistence type="predicted"/>
<reference evidence="2" key="1">
    <citation type="journal article" date="2016" name="Nature">
        <title>Genome evolution in the allotetraploid frog Xenopus laevis.</title>
        <authorList>
            <person name="Session A.M."/>
            <person name="Uno Y."/>
            <person name="Kwon T."/>
            <person name="Chapman J.A."/>
            <person name="Toyoda A."/>
            <person name="Takahashi S."/>
            <person name="Fukui A."/>
            <person name="Hikosaka A."/>
            <person name="Suzuki A."/>
            <person name="Kondo M."/>
            <person name="van Heeringen S.J."/>
            <person name="Quigley I."/>
            <person name="Heinz S."/>
            <person name="Ogino H."/>
            <person name="Ochi H."/>
            <person name="Hellsten U."/>
            <person name="Lyons J.B."/>
            <person name="Simakov O."/>
            <person name="Putnam N."/>
            <person name="Stites J."/>
            <person name="Kuroki Y."/>
            <person name="Tanaka T."/>
            <person name="Michiue T."/>
            <person name="Watanabe M."/>
            <person name="Bogdanovic O."/>
            <person name="Lister R."/>
            <person name="Georgiou G."/>
            <person name="Paranjpe S.S."/>
            <person name="van Kruijsbergen I."/>
            <person name="Shu S."/>
            <person name="Carlson J."/>
            <person name="Kinoshita T."/>
            <person name="Ohta Y."/>
            <person name="Mawaribuchi S."/>
            <person name="Jenkins J."/>
            <person name="Grimwood J."/>
            <person name="Schmutz J."/>
            <person name="Mitros T."/>
            <person name="Mozaffari S.V."/>
            <person name="Suzuki Y."/>
            <person name="Haramoto Y."/>
            <person name="Yamamoto T.S."/>
            <person name="Takagi C."/>
            <person name="Heald R."/>
            <person name="Miller K."/>
            <person name="Haudenschild C."/>
            <person name="Kitzman J."/>
            <person name="Nakayama T."/>
            <person name="Izutsu Y."/>
            <person name="Robert J."/>
            <person name="Fortriede J."/>
            <person name="Burns K."/>
            <person name="Lotay V."/>
            <person name="Karimi K."/>
            <person name="Yasuoka Y."/>
            <person name="Dichmann D.S."/>
            <person name="Flajnik M.F."/>
            <person name="Houston D.W."/>
            <person name="Shendure J."/>
            <person name="DuPasquier L."/>
            <person name="Vize P.D."/>
            <person name="Zorn A.M."/>
            <person name="Ito M."/>
            <person name="Marcotte E.M."/>
            <person name="Wallingford J.B."/>
            <person name="Ito Y."/>
            <person name="Asashima M."/>
            <person name="Ueno N."/>
            <person name="Matsuda Y."/>
            <person name="Veenstra G.J."/>
            <person name="Fujiyama A."/>
            <person name="Harland R.M."/>
            <person name="Taira M."/>
            <person name="Rokhsar D.S."/>
        </authorList>
    </citation>
    <scope>NUCLEOTIDE SEQUENCE [LARGE SCALE GENOMIC DNA]</scope>
    <source>
        <strain evidence="2">J</strain>
    </source>
</reference>
<sequence length="99" mass="11178">MVFQSVILNYYNGRQLQKDNCVSIIAVFHERIREPELCLISFPSPSRCIWNNGLYCLLSQCLSPLQPLLGGRSNIGTNSATQQAFALRQAICAVVWYLL</sequence>
<organism evidence="1 2">
    <name type="scientific">Xenopus laevis</name>
    <name type="common">African clawed frog</name>
    <dbReference type="NCBI Taxonomy" id="8355"/>
    <lineage>
        <taxon>Eukaryota</taxon>
        <taxon>Metazoa</taxon>
        <taxon>Chordata</taxon>
        <taxon>Craniata</taxon>
        <taxon>Vertebrata</taxon>
        <taxon>Euteleostomi</taxon>
        <taxon>Amphibia</taxon>
        <taxon>Batrachia</taxon>
        <taxon>Anura</taxon>
        <taxon>Pipoidea</taxon>
        <taxon>Pipidae</taxon>
        <taxon>Xenopodinae</taxon>
        <taxon>Xenopus</taxon>
        <taxon>Xenopus</taxon>
    </lineage>
</organism>
<name>A0A974H834_XENLA</name>
<dbReference type="Proteomes" id="UP000694892">
    <property type="component" value="Chromosome 8L"/>
</dbReference>
<protein>
    <submittedName>
        <fullName evidence="1">Uncharacterized protein</fullName>
    </submittedName>
</protein>
<gene>
    <name evidence="1" type="ORF">XELAEV_18039597mg</name>
</gene>
<evidence type="ECO:0000313" key="2">
    <source>
        <dbReference type="Proteomes" id="UP000694892"/>
    </source>
</evidence>
<dbReference type="AlphaFoldDB" id="A0A974H834"/>
<accession>A0A974H834</accession>
<dbReference type="EMBL" id="CM004480">
    <property type="protein sequence ID" value="OCT68298.1"/>
    <property type="molecule type" value="Genomic_DNA"/>
</dbReference>
<evidence type="ECO:0000313" key="1">
    <source>
        <dbReference type="EMBL" id="OCT68298.1"/>
    </source>
</evidence>